<feature type="region of interest" description="Disordered" evidence="1">
    <location>
        <begin position="41"/>
        <end position="81"/>
    </location>
</feature>
<feature type="compositionally biased region" description="Polar residues" evidence="1">
    <location>
        <begin position="163"/>
        <end position="175"/>
    </location>
</feature>
<dbReference type="GeneID" id="25910663"/>
<organism evidence="2 3">
    <name type="scientific">Sphaeroforma arctica JP610</name>
    <dbReference type="NCBI Taxonomy" id="667725"/>
    <lineage>
        <taxon>Eukaryota</taxon>
        <taxon>Ichthyosporea</taxon>
        <taxon>Ichthyophonida</taxon>
        <taxon>Sphaeroforma</taxon>
    </lineage>
</organism>
<accession>A0A0L0FMV0</accession>
<dbReference type="Proteomes" id="UP000054560">
    <property type="component" value="Unassembled WGS sequence"/>
</dbReference>
<reference evidence="2 3" key="1">
    <citation type="submission" date="2011-02" db="EMBL/GenBank/DDBJ databases">
        <title>The Genome Sequence of Sphaeroforma arctica JP610.</title>
        <authorList>
            <consortium name="The Broad Institute Genome Sequencing Platform"/>
            <person name="Russ C."/>
            <person name="Cuomo C."/>
            <person name="Young S.K."/>
            <person name="Zeng Q."/>
            <person name="Gargeya S."/>
            <person name="Alvarado L."/>
            <person name="Berlin A."/>
            <person name="Chapman S.B."/>
            <person name="Chen Z."/>
            <person name="Freedman E."/>
            <person name="Gellesch M."/>
            <person name="Goldberg J."/>
            <person name="Griggs A."/>
            <person name="Gujja S."/>
            <person name="Heilman E."/>
            <person name="Heiman D."/>
            <person name="Howarth C."/>
            <person name="Mehta T."/>
            <person name="Neiman D."/>
            <person name="Pearson M."/>
            <person name="Roberts A."/>
            <person name="Saif S."/>
            <person name="Shea T."/>
            <person name="Shenoy N."/>
            <person name="Sisk P."/>
            <person name="Stolte C."/>
            <person name="Sykes S."/>
            <person name="White J."/>
            <person name="Yandava C."/>
            <person name="Burger G."/>
            <person name="Gray M.W."/>
            <person name="Holland P.W.H."/>
            <person name="King N."/>
            <person name="Lang F.B.F."/>
            <person name="Roger A.J."/>
            <person name="Ruiz-Trillo I."/>
            <person name="Haas B."/>
            <person name="Nusbaum C."/>
            <person name="Birren B."/>
        </authorList>
    </citation>
    <scope>NUCLEOTIDE SEQUENCE [LARGE SCALE GENOMIC DNA]</scope>
    <source>
        <strain evidence="2 3">JP610</strain>
    </source>
</reference>
<dbReference type="AlphaFoldDB" id="A0A0L0FMV0"/>
<evidence type="ECO:0000256" key="1">
    <source>
        <dbReference type="SAM" id="MobiDB-lite"/>
    </source>
</evidence>
<dbReference type="EMBL" id="KQ242751">
    <property type="protein sequence ID" value="KNC77378.1"/>
    <property type="molecule type" value="Genomic_DNA"/>
</dbReference>
<dbReference type="RefSeq" id="XP_014151280.1">
    <property type="nucleotide sequence ID" value="XM_014295805.1"/>
</dbReference>
<name>A0A0L0FMV0_9EUKA</name>
<evidence type="ECO:0000313" key="3">
    <source>
        <dbReference type="Proteomes" id="UP000054560"/>
    </source>
</evidence>
<sequence>MCEAEEMSDLAPARIIYSPNKGTYKHVRALAIPPASAVISHDDHESDWSGQKDENKQEEDLHTRTYDTEPIEQPYKPYTYNNNDETIELTHEHTYDRTDTDSVRATASNDEVDGSDGVGGMAGSTSCRNRPLPPLPIPANKHIVVHAEMFGTVPLPSDEEYDNSQLQADGSSASESGLDLHELPGAPVDVFVSLSEAESTDTNTAVWNATGHRVDSDLSVDDLDILEFSDDLDLPEIPEILSDGHDVEDCCDVNDLMGMWMG</sequence>
<gene>
    <name evidence="2" type="ORF">SARC_10159</name>
</gene>
<evidence type="ECO:0000313" key="2">
    <source>
        <dbReference type="EMBL" id="KNC77378.1"/>
    </source>
</evidence>
<keyword evidence="3" id="KW-1185">Reference proteome</keyword>
<proteinExistence type="predicted"/>
<protein>
    <submittedName>
        <fullName evidence="2">Uncharacterized protein</fullName>
    </submittedName>
</protein>
<feature type="region of interest" description="Disordered" evidence="1">
    <location>
        <begin position="155"/>
        <end position="176"/>
    </location>
</feature>
<feature type="compositionally biased region" description="Basic and acidic residues" evidence="1">
    <location>
        <begin position="41"/>
        <end position="67"/>
    </location>
</feature>